<dbReference type="EMBL" id="CAMKVN010000390">
    <property type="protein sequence ID" value="CAI2167414.1"/>
    <property type="molecule type" value="Genomic_DNA"/>
</dbReference>
<dbReference type="SUPFAM" id="SSF56112">
    <property type="entry name" value="Protein kinase-like (PK-like)"/>
    <property type="match status" value="2"/>
</dbReference>
<comment type="caution">
    <text evidence="4">The sequence shown here is derived from an EMBL/GenBank/DDBJ whole genome shotgun (WGS) entry which is preliminary data.</text>
</comment>
<dbReference type="Pfam" id="PF08238">
    <property type="entry name" value="Sel1"/>
    <property type="match status" value="1"/>
</dbReference>
<proteinExistence type="predicted"/>
<dbReference type="SUPFAM" id="SSF81901">
    <property type="entry name" value="HCP-like"/>
    <property type="match status" value="1"/>
</dbReference>
<evidence type="ECO:0000313" key="4">
    <source>
        <dbReference type="EMBL" id="CAI2167414.1"/>
    </source>
</evidence>
<dbReference type="InterPro" id="IPR059179">
    <property type="entry name" value="MLKL-like_MCAfunc"/>
</dbReference>
<evidence type="ECO:0000256" key="1">
    <source>
        <dbReference type="ARBA" id="ARBA00022741"/>
    </source>
</evidence>
<dbReference type="Gene3D" id="1.25.40.10">
    <property type="entry name" value="Tetratricopeptide repeat domain"/>
    <property type="match status" value="1"/>
</dbReference>
<keyword evidence="1" id="KW-0547">Nucleotide-binding</keyword>
<dbReference type="Pfam" id="PF07714">
    <property type="entry name" value="PK_Tyr_Ser-Thr"/>
    <property type="match status" value="2"/>
</dbReference>
<feature type="domain" description="Protein kinase" evidence="3">
    <location>
        <begin position="516"/>
        <end position="790"/>
    </location>
</feature>
<dbReference type="Gene3D" id="1.20.930.20">
    <property type="entry name" value="Adaptor protein Cbl, N-terminal domain"/>
    <property type="match status" value="1"/>
</dbReference>
<protein>
    <submittedName>
        <fullName evidence="4">2401_t:CDS:1</fullName>
    </submittedName>
</protein>
<dbReference type="AlphaFoldDB" id="A0A9W4SFS4"/>
<dbReference type="Proteomes" id="UP001153678">
    <property type="component" value="Unassembled WGS sequence"/>
</dbReference>
<dbReference type="InterPro" id="IPR006597">
    <property type="entry name" value="Sel1-like"/>
</dbReference>
<dbReference type="InterPro" id="IPR001245">
    <property type="entry name" value="Ser-Thr/Tyr_kinase_cat_dom"/>
</dbReference>
<accession>A0A9W4SFS4</accession>
<evidence type="ECO:0000313" key="5">
    <source>
        <dbReference type="Proteomes" id="UP001153678"/>
    </source>
</evidence>
<feature type="domain" description="Protein kinase" evidence="3">
    <location>
        <begin position="230"/>
        <end position="520"/>
    </location>
</feature>
<dbReference type="PANTHER" id="PTHR44329:SF298">
    <property type="entry name" value="MIXED LINEAGE KINASE DOMAIN-LIKE PROTEIN"/>
    <property type="match status" value="1"/>
</dbReference>
<gene>
    <name evidence="4" type="ORF">FWILDA_LOCUS3061</name>
</gene>
<evidence type="ECO:0000256" key="2">
    <source>
        <dbReference type="ARBA" id="ARBA00022840"/>
    </source>
</evidence>
<dbReference type="OrthoDB" id="2314748at2759"/>
<dbReference type="GO" id="GO:0007166">
    <property type="term" value="P:cell surface receptor signaling pathway"/>
    <property type="evidence" value="ECO:0007669"/>
    <property type="project" value="InterPro"/>
</dbReference>
<dbReference type="InterPro" id="IPR008266">
    <property type="entry name" value="Tyr_kinase_AS"/>
</dbReference>
<dbReference type="SMART" id="SM00219">
    <property type="entry name" value="TyrKc"/>
    <property type="match status" value="1"/>
</dbReference>
<dbReference type="GO" id="GO:0004713">
    <property type="term" value="F:protein tyrosine kinase activity"/>
    <property type="evidence" value="ECO:0007669"/>
    <property type="project" value="InterPro"/>
</dbReference>
<dbReference type="GO" id="GO:0004674">
    <property type="term" value="F:protein serine/threonine kinase activity"/>
    <property type="evidence" value="ECO:0007669"/>
    <property type="project" value="TreeGrafter"/>
</dbReference>
<dbReference type="PROSITE" id="PS00109">
    <property type="entry name" value="PROTEIN_KINASE_TYR"/>
    <property type="match status" value="1"/>
</dbReference>
<organism evidence="4 5">
    <name type="scientific">Funneliformis geosporum</name>
    <dbReference type="NCBI Taxonomy" id="1117311"/>
    <lineage>
        <taxon>Eukaryota</taxon>
        <taxon>Fungi</taxon>
        <taxon>Fungi incertae sedis</taxon>
        <taxon>Mucoromycota</taxon>
        <taxon>Glomeromycotina</taxon>
        <taxon>Glomeromycetes</taxon>
        <taxon>Glomerales</taxon>
        <taxon>Glomeraceae</taxon>
        <taxon>Funneliformis</taxon>
    </lineage>
</organism>
<dbReference type="GO" id="GO:0005524">
    <property type="term" value="F:ATP binding"/>
    <property type="evidence" value="ECO:0007669"/>
    <property type="project" value="InterPro"/>
</dbReference>
<dbReference type="Gene3D" id="1.10.510.10">
    <property type="entry name" value="Transferase(Phosphotransferase) domain 1"/>
    <property type="match status" value="2"/>
</dbReference>
<dbReference type="SMART" id="SM00671">
    <property type="entry name" value="SEL1"/>
    <property type="match status" value="2"/>
</dbReference>
<dbReference type="PANTHER" id="PTHR44329">
    <property type="entry name" value="SERINE/THREONINE-PROTEIN KINASE TNNI3K-RELATED"/>
    <property type="match status" value="1"/>
</dbReference>
<dbReference type="InterPro" id="IPR011990">
    <property type="entry name" value="TPR-like_helical_dom_sf"/>
</dbReference>
<name>A0A9W4SFS4_9GLOM</name>
<keyword evidence="2" id="KW-0067">ATP-binding</keyword>
<dbReference type="InterPro" id="IPR000719">
    <property type="entry name" value="Prot_kinase_dom"/>
</dbReference>
<dbReference type="InterPro" id="IPR020635">
    <property type="entry name" value="Tyr_kinase_cat_dom"/>
</dbReference>
<dbReference type="InterPro" id="IPR051681">
    <property type="entry name" value="Ser/Thr_Kinases-Pseudokinases"/>
</dbReference>
<evidence type="ECO:0000259" key="3">
    <source>
        <dbReference type="PROSITE" id="PS50011"/>
    </source>
</evidence>
<dbReference type="InterPro" id="IPR011009">
    <property type="entry name" value="Kinase-like_dom_sf"/>
</dbReference>
<reference evidence="4" key="1">
    <citation type="submission" date="2022-08" db="EMBL/GenBank/DDBJ databases">
        <authorList>
            <person name="Kallberg Y."/>
            <person name="Tangrot J."/>
            <person name="Rosling A."/>
        </authorList>
    </citation>
    <scope>NUCLEOTIDE SEQUENCE</scope>
    <source>
        <strain evidence="4">Wild A</strain>
    </source>
</reference>
<dbReference type="PROSITE" id="PS50011">
    <property type="entry name" value="PROTEIN_KINASE_DOM"/>
    <property type="match status" value="2"/>
</dbReference>
<dbReference type="CDD" id="cd21037">
    <property type="entry name" value="MLKL_NTD"/>
    <property type="match status" value="1"/>
</dbReference>
<dbReference type="InterPro" id="IPR036537">
    <property type="entry name" value="Adaptor_Cbl_N_dom_sf"/>
</dbReference>
<keyword evidence="5" id="KW-1185">Reference proteome</keyword>
<sequence>MDDEDKPTVRNVTNDQSDSLLTGSQLATSVFELASSTVIPFTQFMPLIKDVSEILNKVTELYRTAQHNKNITKILTERIAAAYSSVCILQTREDLFTSKNYSSLQRLVHVLQKMKKFVEEITQYNTVQKFLGAKLIEKHFEDLCKEYDSSISLLNFTLTVGFQFHAEKEKKIVKADVKELLMFQEALAESMDNLTNISKQLDKKVSQTNDKMNSVVERVSEMSITMESLINEKKGVNQTKIDNIFQESLLPLNNYYATKESRGDKLRKYTDNTTMVELAFKTIDEKHYNQVKNQVTIFKQLKDCQNIIHFYGITSNGLNNDKRKYYLVTEWAEHKNLREYISLHGQNIETKLRLRFAYDIAKGLNFLNSVKIVHRDIRSENIVITEHQIAKITNFKLSRGINDASVNLAVDRDCARYSSPEMIRRELAGEDTDEKQKYDTKCEVYSFGILLWEIAECKIPYEQFDDFMEISKNVLDGYRELFNNHDIPDKYQNLVHDAVDPNPGLRPMFSKMLIDLKDVFKNGHSNGRKPIPVRKMSGTEMIDWSSFNYLSIDKAVEEHMKNNMEKQILYRCFDAYANLDNPKAKYYKAYYISKGWSDLTCSQNEKDAIAVELFKEAADYGEDFPEAQLRYATMVMNGKGVKKNIKEAVNYLLKAAKNDNVVAMFSVSTYYFSQGQKELGLCRPANQPNDRKLYGVLPFLAPEILRGKKYTQNSDIYAFGIVAFEVMTGFPPHKDVADDHFLHIEICKGLRPESTYKVPRQILEIIEQCWDEDPLKRPKANELYDKFKNLEKDHEDKNSLIYKQIQEADKKNKQSSSEPLSTTVPQEVYISKHLDINNAECSEERLKIVLS</sequence>